<keyword evidence="8 11" id="KW-1133">Transmembrane helix</keyword>
<dbReference type="PANTHER" id="PTHR42837">
    <property type="entry name" value="REGULATOR OF SIGMA-E PROTEASE RSEP"/>
    <property type="match status" value="1"/>
</dbReference>
<evidence type="ECO:0000256" key="5">
    <source>
        <dbReference type="ARBA" id="ARBA00022692"/>
    </source>
</evidence>
<evidence type="ECO:0000256" key="1">
    <source>
        <dbReference type="ARBA" id="ARBA00001947"/>
    </source>
</evidence>
<evidence type="ECO:0000256" key="7">
    <source>
        <dbReference type="ARBA" id="ARBA00022833"/>
    </source>
</evidence>
<comment type="similarity">
    <text evidence="3 11">Belongs to the peptidase M50B family.</text>
</comment>
<evidence type="ECO:0000256" key="8">
    <source>
        <dbReference type="ARBA" id="ARBA00022989"/>
    </source>
</evidence>
<evidence type="ECO:0000259" key="12">
    <source>
        <dbReference type="Pfam" id="PF02163"/>
    </source>
</evidence>
<dbReference type="InterPro" id="IPR004387">
    <property type="entry name" value="Pept_M50_Zn"/>
</dbReference>
<evidence type="ECO:0000313" key="13">
    <source>
        <dbReference type="EMBL" id="MDQ0362929.1"/>
    </source>
</evidence>
<evidence type="ECO:0000256" key="11">
    <source>
        <dbReference type="RuleBase" id="RU362031"/>
    </source>
</evidence>
<dbReference type="NCBIfam" id="TIGR00054">
    <property type="entry name" value="RIP metalloprotease RseP"/>
    <property type="match status" value="1"/>
</dbReference>
<dbReference type="EMBL" id="JAUSUR010000008">
    <property type="protein sequence ID" value="MDQ0362929.1"/>
    <property type="molecule type" value="Genomic_DNA"/>
</dbReference>
<dbReference type="InterPro" id="IPR008915">
    <property type="entry name" value="Peptidase_M50"/>
</dbReference>
<keyword evidence="6 11" id="KW-0378">Hydrolase</keyword>
<name>A0ABU0E887_9FIRM</name>
<proteinExistence type="inferred from homology"/>
<reference evidence="13 14" key="1">
    <citation type="submission" date="2023-07" db="EMBL/GenBank/DDBJ databases">
        <title>Genomic Encyclopedia of Type Strains, Phase IV (KMG-IV): sequencing the most valuable type-strain genomes for metagenomic binning, comparative biology and taxonomic classification.</title>
        <authorList>
            <person name="Goeker M."/>
        </authorList>
    </citation>
    <scope>NUCLEOTIDE SEQUENCE [LARGE SCALE GENOMIC DNA]</scope>
    <source>
        <strain evidence="13 14">DSM 16784</strain>
    </source>
</reference>
<comment type="subcellular location">
    <subcellularLocation>
        <location evidence="2">Membrane</location>
        <topology evidence="2">Multi-pass membrane protein</topology>
    </subcellularLocation>
</comment>
<organism evidence="13 14">
    <name type="scientific">Breznakia pachnodae</name>
    <dbReference type="NCBI Taxonomy" id="265178"/>
    <lineage>
        <taxon>Bacteria</taxon>
        <taxon>Bacillati</taxon>
        <taxon>Bacillota</taxon>
        <taxon>Erysipelotrichia</taxon>
        <taxon>Erysipelotrichales</taxon>
        <taxon>Erysipelotrichaceae</taxon>
        <taxon>Breznakia</taxon>
    </lineage>
</organism>
<keyword evidence="5 11" id="KW-0812">Transmembrane</keyword>
<keyword evidence="7 11" id="KW-0862">Zinc</keyword>
<evidence type="ECO:0000256" key="6">
    <source>
        <dbReference type="ARBA" id="ARBA00022801"/>
    </source>
</evidence>
<evidence type="ECO:0000256" key="4">
    <source>
        <dbReference type="ARBA" id="ARBA00022670"/>
    </source>
</evidence>
<keyword evidence="11" id="KW-0479">Metal-binding</keyword>
<dbReference type="Gene3D" id="2.30.42.10">
    <property type="match status" value="1"/>
</dbReference>
<dbReference type="Proteomes" id="UP001230220">
    <property type="component" value="Unassembled WGS sequence"/>
</dbReference>
<keyword evidence="14" id="KW-1185">Reference proteome</keyword>
<keyword evidence="9 11" id="KW-0482">Metalloprotease</keyword>
<dbReference type="RefSeq" id="WP_307411193.1">
    <property type="nucleotide sequence ID" value="NZ_JAUSUR010000008.1"/>
</dbReference>
<gene>
    <name evidence="13" type="ORF">J2S15_003690</name>
</gene>
<dbReference type="CDD" id="cd06163">
    <property type="entry name" value="S2P-M50_PDZ_RseP-like"/>
    <property type="match status" value="1"/>
</dbReference>
<keyword evidence="4 13" id="KW-0645">Protease</keyword>
<feature type="transmembrane region" description="Helical" evidence="11">
    <location>
        <begin position="325"/>
        <end position="346"/>
    </location>
</feature>
<dbReference type="Pfam" id="PF02163">
    <property type="entry name" value="Peptidase_M50"/>
    <property type="match status" value="1"/>
</dbReference>
<dbReference type="CDD" id="cd23081">
    <property type="entry name" value="cpPDZ_EcRseP-like"/>
    <property type="match status" value="1"/>
</dbReference>
<evidence type="ECO:0000313" key="14">
    <source>
        <dbReference type="Proteomes" id="UP001230220"/>
    </source>
</evidence>
<feature type="domain" description="Peptidase M50" evidence="12">
    <location>
        <begin position="9"/>
        <end position="339"/>
    </location>
</feature>
<feature type="transmembrane region" description="Helical" evidence="11">
    <location>
        <begin position="6"/>
        <end position="24"/>
    </location>
</feature>
<dbReference type="InterPro" id="IPR036034">
    <property type="entry name" value="PDZ_sf"/>
</dbReference>
<sequence length="353" mass="38824">MNFLLQIIYFIFLLGIIVLIHELGHFLTAKRFGVYCGEFSIGMGPVLFKKQVGETQYSLRLLPIGGFVSMAGEEDDTKKDENIPFERTINGIKTYKKVIVMSAGIIMNILLAWVVFIGLNIASGERALPVGPEFAQVQEGSIAEEAGFQDGDIIEKITFETGEVSKPETFNDIVTAINYNPGEATFTVNRDGESVDLTLTPLYDEQAEVYRIGVYAPATEYEDISILEAVQYGTDDLVTNSTALFDSLGRIFQGKNLDQLSGPVGIFKISSQAAESGFTTYLRLLAILSINIGVMNALPLPILDGGRVLITIIEKIMGRKLNEKVMGILMWGGVLALVFLMVFATFNDVLKLF</sequence>
<evidence type="ECO:0000256" key="3">
    <source>
        <dbReference type="ARBA" id="ARBA00007931"/>
    </source>
</evidence>
<dbReference type="PANTHER" id="PTHR42837:SF2">
    <property type="entry name" value="MEMBRANE METALLOPROTEASE ARASP2, CHLOROPLASTIC-RELATED"/>
    <property type="match status" value="1"/>
</dbReference>
<evidence type="ECO:0000256" key="10">
    <source>
        <dbReference type="ARBA" id="ARBA00023136"/>
    </source>
</evidence>
<protein>
    <recommendedName>
        <fullName evidence="11">Zinc metalloprotease</fullName>
        <ecNumber evidence="11">3.4.24.-</ecNumber>
    </recommendedName>
</protein>
<dbReference type="GO" id="GO:0008233">
    <property type="term" value="F:peptidase activity"/>
    <property type="evidence" value="ECO:0007669"/>
    <property type="project" value="UniProtKB-KW"/>
</dbReference>
<dbReference type="GO" id="GO:0006508">
    <property type="term" value="P:proteolysis"/>
    <property type="evidence" value="ECO:0007669"/>
    <property type="project" value="UniProtKB-KW"/>
</dbReference>
<evidence type="ECO:0000256" key="9">
    <source>
        <dbReference type="ARBA" id="ARBA00023049"/>
    </source>
</evidence>
<dbReference type="SUPFAM" id="SSF50156">
    <property type="entry name" value="PDZ domain-like"/>
    <property type="match status" value="1"/>
</dbReference>
<dbReference type="EC" id="3.4.24.-" evidence="11"/>
<comment type="caution">
    <text evidence="13">The sequence shown here is derived from an EMBL/GenBank/DDBJ whole genome shotgun (WGS) entry which is preliminary data.</text>
</comment>
<accession>A0ABU0E887</accession>
<comment type="cofactor">
    <cofactor evidence="1 11">
        <name>Zn(2+)</name>
        <dbReference type="ChEBI" id="CHEBI:29105"/>
    </cofactor>
</comment>
<feature type="transmembrane region" description="Helical" evidence="11">
    <location>
        <begin position="98"/>
        <end position="119"/>
    </location>
</feature>
<evidence type="ECO:0000256" key="2">
    <source>
        <dbReference type="ARBA" id="ARBA00004141"/>
    </source>
</evidence>
<keyword evidence="10 11" id="KW-0472">Membrane</keyword>